<dbReference type="InterPro" id="IPR015422">
    <property type="entry name" value="PyrdxlP-dep_Trfase_small"/>
</dbReference>
<dbReference type="FunFam" id="3.40.640.10:FF:000004">
    <property type="entry name" value="Acetylornithine aminotransferase"/>
    <property type="match status" value="1"/>
</dbReference>
<sequence>MENSLLNTYGYLPPVILRGEGVYLFDTDNNKYLDFASGIGVNSLGYNHSKWTLAVTNQLKTLQHSSNIFLNNVTAKLSNKLTEVAHMDKVFFANSGAEANECAFKIARKYSFQKYGMGRNVILSLRQSFHGRTLTTLTATGQERFHQYFYPFPEGFAYVEANNIDDFKEKVSNNVCAVIMEPIQGESGIHLIDKEFVQEVSKICKEKDILLIFDEVQSGIARSGKLFAYEYFDVEPDIITSAKGLGGGLPIGAVLCNKSVSDVFVPGDHGSTFGGNPVSCAGALVVLDEICNEKTYKRVCDLGELIMNKIKKANLPKVVEVRGRGLMIGIEVKQKAAEIQKAALKKGLVVLTAGSNVVRLLPPIVLSEEEAEKGADILISLLS</sequence>
<dbReference type="PANTHER" id="PTHR11986">
    <property type="entry name" value="AMINOTRANSFERASE CLASS III"/>
    <property type="match status" value="1"/>
</dbReference>
<dbReference type="Gene3D" id="3.40.640.10">
    <property type="entry name" value="Type I PLP-dependent aspartate aminotransferase-like (Major domain)"/>
    <property type="match status" value="1"/>
</dbReference>
<evidence type="ECO:0000313" key="7">
    <source>
        <dbReference type="Proteomes" id="UP000460287"/>
    </source>
</evidence>
<keyword evidence="5" id="KW-0963">Cytoplasm</keyword>
<dbReference type="NCBIfam" id="NF002325">
    <property type="entry name" value="PRK01278.1"/>
    <property type="match status" value="1"/>
</dbReference>
<feature type="binding site" evidence="5">
    <location>
        <begin position="214"/>
        <end position="217"/>
    </location>
    <ligand>
        <name>pyridoxal 5'-phosphate</name>
        <dbReference type="ChEBI" id="CHEBI:597326"/>
    </ligand>
</feature>
<organism evidence="6 7">
    <name type="scientific">Inconstantimicrobium porci</name>
    <dbReference type="NCBI Taxonomy" id="2652291"/>
    <lineage>
        <taxon>Bacteria</taxon>
        <taxon>Bacillati</taxon>
        <taxon>Bacillota</taxon>
        <taxon>Clostridia</taxon>
        <taxon>Eubacteriales</taxon>
        <taxon>Clostridiaceae</taxon>
        <taxon>Inconstantimicrobium</taxon>
    </lineage>
</organism>
<dbReference type="PROSITE" id="PS00600">
    <property type="entry name" value="AA_TRANSFER_CLASS_3"/>
    <property type="match status" value="1"/>
</dbReference>
<comment type="similarity">
    <text evidence="5">Belongs to the class-III pyridoxal-phosphate-dependent aminotransferase family. ArgD subfamily.</text>
</comment>
<dbReference type="PIRSF" id="PIRSF000521">
    <property type="entry name" value="Transaminase_4ab_Lys_Orn"/>
    <property type="match status" value="1"/>
</dbReference>
<feature type="modified residue" description="N6-(pyridoxal phosphate)lysine" evidence="5">
    <location>
        <position position="243"/>
    </location>
</feature>
<dbReference type="Pfam" id="PF00202">
    <property type="entry name" value="Aminotran_3"/>
    <property type="match status" value="1"/>
</dbReference>
<keyword evidence="2 5" id="KW-0028">Amino-acid biosynthesis</keyword>
<keyword evidence="7" id="KW-1185">Reference proteome</keyword>
<keyword evidence="1 5" id="KW-0032">Aminotransferase</keyword>
<dbReference type="InterPro" id="IPR015424">
    <property type="entry name" value="PyrdxlP-dep_Trfase"/>
</dbReference>
<dbReference type="GO" id="GO:0003992">
    <property type="term" value="F:N2-acetyl-L-ornithine:2-oxoglutarate 5-aminotransferase activity"/>
    <property type="evidence" value="ECO:0007669"/>
    <property type="project" value="UniProtKB-UniRule"/>
</dbReference>
<dbReference type="GO" id="GO:0005737">
    <property type="term" value="C:cytoplasm"/>
    <property type="evidence" value="ECO:0007669"/>
    <property type="project" value="UniProtKB-SubCell"/>
</dbReference>
<evidence type="ECO:0000256" key="2">
    <source>
        <dbReference type="ARBA" id="ARBA00022605"/>
    </source>
</evidence>
<dbReference type="RefSeq" id="WP_154531790.1">
    <property type="nucleotide sequence ID" value="NZ_JAQXTV010000135.1"/>
</dbReference>
<dbReference type="CDD" id="cd00610">
    <property type="entry name" value="OAT_like"/>
    <property type="match status" value="1"/>
</dbReference>
<feature type="binding site" evidence="5">
    <location>
        <position position="132"/>
    </location>
    <ligand>
        <name>N(2)-acetyl-L-ornithine</name>
        <dbReference type="ChEBI" id="CHEBI:57805"/>
    </ligand>
</feature>
<reference evidence="6 7" key="1">
    <citation type="submission" date="2019-08" db="EMBL/GenBank/DDBJ databases">
        <title>In-depth cultivation of the pig gut microbiome towards novel bacterial diversity and tailored functional studies.</title>
        <authorList>
            <person name="Wylensek D."/>
            <person name="Hitch T.C.A."/>
            <person name="Clavel T."/>
        </authorList>
    </citation>
    <scope>NUCLEOTIDE SEQUENCE [LARGE SCALE GENOMIC DNA]</scope>
    <source>
        <strain evidence="6 7">WCA-383-APC-5B</strain>
    </source>
</reference>
<dbReference type="GO" id="GO:0030170">
    <property type="term" value="F:pyridoxal phosphate binding"/>
    <property type="evidence" value="ECO:0007669"/>
    <property type="project" value="InterPro"/>
</dbReference>
<dbReference type="AlphaFoldDB" id="A0A7X2T2G0"/>
<comment type="cofactor">
    <cofactor evidence="5">
        <name>pyridoxal 5'-phosphate</name>
        <dbReference type="ChEBI" id="CHEBI:597326"/>
    </cofactor>
    <text evidence="5">Binds 1 pyridoxal phosphate per subunit.</text>
</comment>
<dbReference type="InterPro" id="IPR004636">
    <property type="entry name" value="AcOrn/SuccOrn_fam"/>
</dbReference>
<dbReference type="Proteomes" id="UP000460287">
    <property type="component" value="Unassembled WGS sequence"/>
</dbReference>
<proteinExistence type="inferred from homology"/>
<keyword evidence="3 5" id="KW-0808">Transferase</keyword>
<dbReference type="InterPro" id="IPR015421">
    <property type="entry name" value="PyrdxlP-dep_Trfase_major"/>
</dbReference>
<feature type="binding site" evidence="5">
    <location>
        <begin position="96"/>
        <end position="97"/>
    </location>
    <ligand>
        <name>pyridoxal 5'-phosphate</name>
        <dbReference type="ChEBI" id="CHEBI:597326"/>
    </ligand>
</feature>
<accession>A0A7X2T2G0</accession>
<comment type="caution">
    <text evidence="6">The sequence shown here is derived from an EMBL/GenBank/DDBJ whole genome shotgun (WGS) entry which is preliminary data.</text>
</comment>
<dbReference type="InterPro" id="IPR050103">
    <property type="entry name" value="Class-III_PLP-dep_AT"/>
</dbReference>
<gene>
    <name evidence="5" type="primary">argD</name>
    <name evidence="6" type="ORF">FYJ33_10870</name>
</gene>
<comment type="subunit">
    <text evidence="5">Homodimer.</text>
</comment>
<keyword evidence="4 5" id="KW-0663">Pyridoxal phosphate</keyword>
<dbReference type="HAMAP" id="MF_01107">
    <property type="entry name" value="ArgD_aminotrans_3"/>
    <property type="match status" value="1"/>
</dbReference>
<dbReference type="InterPro" id="IPR005814">
    <property type="entry name" value="Aminotrans_3"/>
</dbReference>
<dbReference type="GO" id="GO:0042802">
    <property type="term" value="F:identical protein binding"/>
    <property type="evidence" value="ECO:0007669"/>
    <property type="project" value="TreeGrafter"/>
</dbReference>
<evidence type="ECO:0000256" key="5">
    <source>
        <dbReference type="HAMAP-Rule" id="MF_01107"/>
    </source>
</evidence>
<dbReference type="Gene3D" id="3.90.1150.10">
    <property type="entry name" value="Aspartate Aminotransferase, domain 1"/>
    <property type="match status" value="1"/>
</dbReference>
<feature type="binding site" evidence="5">
    <location>
        <position position="129"/>
    </location>
    <ligand>
        <name>pyridoxal 5'-phosphate</name>
        <dbReference type="ChEBI" id="CHEBI:597326"/>
    </ligand>
</feature>
<dbReference type="PANTHER" id="PTHR11986:SF79">
    <property type="entry name" value="ACETYLORNITHINE AMINOTRANSFERASE, MITOCHONDRIAL"/>
    <property type="match status" value="1"/>
</dbReference>
<evidence type="ECO:0000313" key="6">
    <source>
        <dbReference type="EMBL" id="MSR91893.1"/>
    </source>
</evidence>
<comment type="pathway">
    <text evidence="5">Amino-acid biosynthesis; L-arginine biosynthesis; N(2)-acetyl-L-ornithine from L-glutamate: step 4/4.</text>
</comment>
<keyword evidence="5" id="KW-0055">Arginine biosynthesis</keyword>
<dbReference type="EMBL" id="VULX01000017">
    <property type="protein sequence ID" value="MSR91893.1"/>
    <property type="molecule type" value="Genomic_DNA"/>
</dbReference>
<name>A0A7X2T2G0_9CLOT</name>
<dbReference type="SUPFAM" id="SSF53383">
    <property type="entry name" value="PLP-dependent transferases"/>
    <property type="match status" value="1"/>
</dbReference>
<protein>
    <recommendedName>
        <fullName evidence="5">Acetylornithine aminotransferase</fullName>
        <shortName evidence="5">ACOAT</shortName>
        <ecNumber evidence="5">2.6.1.11</ecNumber>
    </recommendedName>
</protein>
<dbReference type="InterPro" id="IPR049704">
    <property type="entry name" value="Aminotrans_3_PPA_site"/>
</dbReference>
<dbReference type="UniPathway" id="UPA00068">
    <property type="reaction ID" value="UER00109"/>
</dbReference>
<evidence type="ECO:0000256" key="4">
    <source>
        <dbReference type="ARBA" id="ARBA00022898"/>
    </source>
</evidence>
<comment type="miscellaneous">
    <text evidence="5">May also have succinyldiaminopimelate aminotransferase activity, thus carrying out the corresponding step in lysine biosynthesis.</text>
</comment>
<evidence type="ECO:0000256" key="3">
    <source>
        <dbReference type="ARBA" id="ARBA00022679"/>
    </source>
</evidence>
<feature type="binding site" evidence="5">
    <location>
        <position position="271"/>
    </location>
    <ligand>
        <name>N(2)-acetyl-L-ornithine</name>
        <dbReference type="ChEBI" id="CHEBI:57805"/>
    </ligand>
</feature>
<comment type="catalytic activity">
    <reaction evidence="5">
        <text>N(2)-acetyl-L-ornithine + 2-oxoglutarate = N-acetyl-L-glutamate 5-semialdehyde + L-glutamate</text>
        <dbReference type="Rhea" id="RHEA:18049"/>
        <dbReference type="ChEBI" id="CHEBI:16810"/>
        <dbReference type="ChEBI" id="CHEBI:29123"/>
        <dbReference type="ChEBI" id="CHEBI:29985"/>
        <dbReference type="ChEBI" id="CHEBI:57805"/>
        <dbReference type="EC" id="2.6.1.11"/>
    </reaction>
</comment>
<dbReference type="EC" id="2.6.1.11" evidence="5"/>
<evidence type="ECO:0000256" key="1">
    <source>
        <dbReference type="ARBA" id="ARBA00022576"/>
    </source>
</evidence>
<dbReference type="GO" id="GO:0006526">
    <property type="term" value="P:L-arginine biosynthetic process"/>
    <property type="evidence" value="ECO:0007669"/>
    <property type="project" value="UniProtKB-UniRule"/>
</dbReference>
<feature type="binding site" evidence="5">
    <location>
        <position position="272"/>
    </location>
    <ligand>
        <name>pyridoxal 5'-phosphate</name>
        <dbReference type="ChEBI" id="CHEBI:597326"/>
    </ligand>
</feature>
<dbReference type="NCBIfam" id="TIGR00707">
    <property type="entry name" value="argD"/>
    <property type="match status" value="1"/>
</dbReference>
<comment type="subcellular location">
    <subcellularLocation>
        <location evidence="5">Cytoplasm</location>
    </subcellularLocation>
</comment>